<name>A0A3B4DYT7_PYGNA</name>
<evidence type="ECO:0000259" key="3">
    <source>
        <dbReference type="PROSITE" id="PS51828"/>
    </source>
</evidence>
<dbReference type="InterPro" id="IPR001759">
    <property type="entry name" value="PTX_dom"/>
</dbReference>
<dbReference type="PRINTS" id="PR00895">
    <property type="entry name" value="PENTAXIN"/>
</dbReference>
<dbReference type="Ensembl" id="ENSPNAT00000000499.2">
    <property type="protein sequence ID" value="ENSPNAP00000028231.1"/>
    <property type="gene ID" value="ENSPNAG00000013839.2"/>
</dbReference>
<dbReference type="GO" id="GO:0005615">
    <property type="term" value="C:extracellular space"/>
    <property type="evidence" value="ECO:0007669"/>
    <property type="project" value="TreeGrafter"/>
</dbReference>
<dbReference type="Proteomes" id="UP001501920">
    <property type="component" value="Chromosome 2"/>
</dbReference>
<reference evidence="4 5" key="1">
    <citation type="submission" date="2020-10" db="EMBL/GenBank/DDBJ databases">
        <title>Pygocentrus nattereri (red-bellied piranha) genome, fPygNat1, primary haplotype.</title>
        <authorList>
            <person name="Myers G."/>
            <person name="Meyer A."/>
            <person name="Karagic N."/>
            <person name="Pippel M."/>
            <person name="Winkler S."/>
            <person name="Tracey A."/>
            <person name="Wood J."/>
            <person name="Formenti G."/>
            <person name="Howe K."/>
            <person name="Fedrigo O."/>
            <person name="Jarvis E.D."/>
        </authorList>
    </citation>
    <scope>NUCLEOTIDE SEQUENCE [LARGE SCALE GENOMIC DNA]</scope>
</reference>
<dbReference type="InterPro" id="IPR042837">
    <property type="entry name" value="PTX3"/>
</dbReference>
<dbReference type="PROSITE" id="PS51828">
    <property type="entry name" value="PTX_2"/>
    <property type="match status" value="1"/>
</dbReference>
<evidence type="ECO:0000256" key="2">
    <source>
        <dbReference type="SAM" id="MobiDB-lite"/>
    </source>
</evidence>
<dbReference type="OrthoDB" id="10009351at2759"/>
<feature type="domain" description="Pentraxin (PTX)" evidence="3">
    <location>
        <begin position="253"/>
        <end position="456"/>
    </location>
</feature>
<dbReference type="GeneTree" id="ENSGT01100000263515"/>
<feature type="region of interest" description="Disordered" evidence="2">
    <location>
        <begin position="1"/>
        <end position="37"/>
    </location>
</feature>
<protein>
    <recommendedName>
        <fullName evidence="3">Pentraxin (PTX) domain-containing protein</fullName>
    </recommendedName>
</protein>
<evidence type="ECO:0000313" key="4">
    <source>
        <dbReference type="Ensembl" id="ENSPNAP00000028231.1"/>
    </source>
</evidence>
<dbReference type="SUPFAM" id="SSF49899">
    <property type="entry name" value="Concanavalin A-like lectins/glucanases"/>
    <property type="match status" value="1"/>
</dbReference>
<evidence type="ECO:0000256" key="1">
    <source>
        <dbReference type="PROSITE-ProRule" id="PRU01172"/>
    </source>
</evidence>
<sequence length="456" mass="50478">MLTVFQARGQQPKHRSAAAQEENQTVRRSTRDENWSRTDHSMDLTKSLWLLWLPCMLAGLSGLSYDYSDYSDSYYNDISEAGKQEAVTSSPCEGREQSRWHKLFTMLEDSHMRQNMMLEAGEEMMRNLREEIQSRSSSGSMLEESCSSLGQQLDLRLDAVVDEAKQTADRLQAQCGSALQQLENFTGLQASRLEKLENGYLGLVMMKSQQDSGVDRGKLERALMATAADLQRVHAQLALLQRAAAHRYLPSGCEMALLFPMRSKHSFAEVTLPSSLSLTALSVCLWVRVTEALDRTMLFSYSSRWNPQELQLLLNRDVLIFTVGGEVGAVQAAGMGSEGQWRHYCGLWSSEGGVASLWVDGRQVSGSSVVVQGYKLPEGGAVLLGQEKSSSGMYRDMDAAVAFTGKMTAVNMWSRTLDPEQIQQLANQDGACAQRGDVIGWGVSEILPHGGAQYIS</sequence>
<dbReference type="AlphaFoldDB" id="A0A3B4DYT7"/>
<organism evidence="4 5">
    <name type="scientific">Pygocentrus nattereri</name>
    <name type="common">Red-bellied piranha</name>
    <dbReference type="NCBI Taxonomy" id="42514"/>
    <lineage>
        <taxon>Eukaryota</taxon>
        <taxon>Metazoa</taxon>
        <taxon>Chordata</taxon>
        <taxon>Craniata</taxon>
        <taxon>Vertebrata</taxon>
        <taxon>Euteleostomi</taxon>
        <taxon>Actinopterygii</taxon>
        <taxon>Neopterygii</taxon>
        <taxon>Teleostei</taxon>
        <taxon>Ostariophysi</taxon>
        <taxon>Characiformes</taxon>
        <taxon>Characoidei</taxon>
        <taxon>Pygocentrus</taxon>
    </lineage>
</organism>
<dbReference type="Pfam" id="PF00354">
    <property type="entry name" value="Pentaxin"/>
    <property type="match status" value="1"/>
</dbReference>
<dbReference type="PANTHER" id="PTHR46943">
    <property type="entry name" value="PENTRAXIN-RELATED PROTEIN PTX3"/>
    <property type="match status" value="1"/>
</dbReference>
<reference evidence="4" key="3">
    <citation type="submission" date="2025-09" db="UniProtKB">
        <authorList>
            <consortium name="Ensembl"/>
        </authorList>
    </citation>
    <scope>IDENTIFICATION</scope>
</reference>
<comment type="caution">
    <text evidence="1">Lacks conserved residue(s) required for the propagation of feature annotation.</text>
</comment>
<evidence type="ECO:0000313" key="5">
    <source>
        <dbReference type="Proteomes" id="UP001501920"/>
    </source>
</evidence>
<dbReference type="SMART" id="SM00159">
    <property type="entry name" value="PTX"/>
    <property type="match status" value="1"/>
</dbReference>
<dbReference type="OMA" id="NCCEMAL"/>
<dbReference type="STRING" id="42514.ENSPNAP00000028231"/>
<dbReference type="GO" id="GO:0045087">
    <property type="term" value="P:innate immune response"/>
    <property type="evidence" value="ECO:0007669"/>
    <property type="project" value="TreeGrafter"/>
</dbReference>
<dbReference type="GO" id="GO:0001849">
    <property type="term" value="F:complement component C1q complex binding"/>
    <property type="evidence" value="ECO:0007669"/>
    <property type="project" value="TreeGrafter"/>
</dbReference>
<proteinExistence type="predicted"/>
<accession>A0A3B4DYT7</accession>
<dbReference type="Gene3D" id="2.60.120.200">
    <property type="match status" value="1"/>
</dbReference>
<dbReference type="PANTHER" id="PTHR46943:SF1">
    <property type="entry name" value="PENTRAXIN-RELATED PROTEIN PTX3"/>
    <property type="match status" value="1"/>
</dbReference>
<reference evidence="4" key="2">
    <citation type="submission" date="2025-08" db="UniProtKB">
        <authorList>
            <consortium name="Ensembl"/>
        </authorList>
    </citation>
    <scope>IDENTIFICATION</scope>
</reference>
<keyword evidence="5" id="KW-1185">Reference proteome</keyword>
<dbReference type="InterPro" id="IPR013320">
    <property type="entry name" value="ConA-like_dom_sf"/>
</dbReference>